<dbReference type="OrthoDB" id="1525013at2"/>
<reference evidence="2 3" key="1">
    <citation type="submission" date="2016-11" db="EMBL/GenBank/DDBJ databases">
        <authorList>
            <person name="Jaros S."/>
            <person name="Januszkiewicz K."/>
            <person name="Wedrychowicz H."/>
        </authorList>
    </citation>
    <scope>NUCLEOTIDE SEQUENCE [LARGE SCALE GENOMIC DNA]</scope>
    <source>
        <strain evidence="2 3">DSM 24787</strain>
    </source>
</reference>
<dbReference type="EMBL" id="FSRA01000002">
    <property type="protein sequence ID" value="SIO47409.1"/>
    <property type="molecule type" value="Genomic_DNA"/>
</dbReference>
<dbReference type="Proteomes" id="UP000185003">
    <property type="component" value="Unassembled WGS sequence"/>
</dbReference>
<proteinExistence type="predicted"/>
<evidence type="ECO:0000313" key="2">
    <source>
        <dbReference type="EMBL" id="SIO47409.1"/>
    </source>
</evidence>
<keyword evidence="1" id="KW-1133">Transmembrane helix</keyword>
<sequence length="98" mass="11037">MQRYFPKINIELIAWAAGLLYLAIIHPGEGFTGFCFFKMIGLGGCPGCGLGTSISHLFHGEWQESWESHKLGAIVLLALLWRIIQLIKLFHIPFKPVK</sequence>
<dbReference type="InterPro" id="IPR021215">
    <property type="entry name" value="DUF2752"/>
</dbReference>
<protein>
    <recommendedName>
        <fullName evidence="4">DUF2752 domain-containing protein</fullName>
    </recommendedName>
</protein>
<organism evidence="2 3">
    <name type="scientific">Chitinophaga niabensis</name>
    <dbReference type="NCBI Taxonomy" id="536979"/>
    <lineage>
        <taxon>Bacteria</taxon>
        <taxon>Pseudomonadati</taxon>
        <taxon>Bacteroidota</taxon>
        <taxon>Chitinophagia</taxon>
        <taxon>Chitinophagales</taxon>
        <taxon>Chitinophagaceae</taxon>
        <taxon>Chitinophaga</taxon>
    </lineage>
</organism>
<keyword evidence="1" id="KW-0812">Transmembrane</keyword>
<dbReference type="STRING" id="536979.SAMN04488055_4365"/>
<dbReference type="RefSeq" id="WP_074241720.1">
    <property type="nucleotide sequence ID" value="NZ_FSRA01000002.1"/>
</dbReference>
<keyword evidence="3" id="KW-1185">Reference proteome</keyword>
<evidence type="ECO:0008006" key="4">
    <source>
        <dbReference type="Google" id="ProtNLM"/>
    </source>
</evidence>
<gene>
    <name evidence="2" type="ORF">SAMN04488055_4365</name>
</gene>
<dbReference type="Pfam" id="PF10825">
    <property type="entry name" value="DUF2752"/>
    <property type="match status" value="1"/>
</dbReference>
<accession>A0A1N6JT71</accession>
<feature type="transmembrane region" description="Helical" evidence="1">
    <location>
        <begin position="12"/>
        <end position="28"/>
    </location>
</feature>
<keyword evidence="1" id="KW-0472">Membrane</keyword>
<evidence type="ECO:0000313" key="3">
    <source>
        <dbReference type="Proteomes" id="UP000185003"/>
    </source>
</evidence>
<dbReference type="AlphaFoldDB" id="A0A1N6JT71"/>
<evidence type="ECO:0000256" key="1">
    <source>
        <dbReference type="SAM" id="Phobius"/>
    </source>
</evidence>
<name>A0A1N6JT71_9BACT</name>